<evidence type="ECO:0000256" key="2">
    <source>
        <dbReference type="ARBA" id="ARBA00022737"/>
    </source>
</evidence>
<comment type="similarity">
    <text evidence="3">Belongs to the THOC3 family.</text>
</comment>
<keyword evidence="2" id="KW-0677">Repeat</keyword>
<dbReference type="InterPro" id="IPR015943">
    <property type="entry name" value="WD40/YVTN_repeat-like_dom_sf"/>
</dbReference>
<evidence type="ECO:0000256" key="3">
    <source>
        <dbReference type="ARBA" id="ARBA00046343"/>
    </source>
</evidence>
<proteinExistence type="inferred from homology"/>
<dbReference type="SUPFAM" id="SSF50978">
    <property type="entry name" value="WD40 repeat-like"/>
    <property type="match status" value="1"/>
</dbReference>
<dbReference type="EMBL" id="HE681723">
    <property type="protein sequence ID" value="CCG24133.1"/>
    <property type="molecule type" value="Genomic_DNA"/>
</dbReference>
<dbReference type="Gene3D" id="2.130.10.10">
    <property type="entry name" value="YVTN repeat-like/Quinoprotein amine dehydrogenase"/>
    <property type="match status" value="2"/>
</dbReference>
<dbReference type="PANTHER" id="PTHR22839">
    <property type="entry name" value="THO COMPLEX SUBUNIT 3 THO3"/>
    <property type="match status" value="1"/>
</dbReference>
<feature type="repeat" description="WD" evidence="4">
    <location>
        <begin position="211"/>
        <end position="246"/>
    </location>
</feature>
<dbReference type="GO" id="GO:0000445">
    <property type="term" value="C:THO complex part of transcription export complex"/>
    <property type="evidence" value="ECO:0007669"/>
    <property type="project" value="TreeGrafter"/>
</dbReference>
<dbReference type="PANTHER" id="PTHR22839:SF0">
    <property type="entry name" value="THO COMPLEX SUBUNIT 3"/>
    <property type="match status" value="1"/>
</dbReference>
<keyword evidence="6" id="KW-1185">Reference proteome</keyword>
<evidence type="ECO:0000256" key="1">
    <source>
        <dbReference type="ARBA" id="ARBA00022574"/>
    </source>
</evidence>
<dbReference type="OrthoDB" id="340259at2759"/>
<organism evidence="5 6">
    <name type="scientific">Candida orthopsilosis (strain 90-125)</name>
    <name type="common">Yeast</name>
    <dbReference type="NCBI Taxonomy" id="1136231"/>
    <lineage>
        <taxon>Eukaryota</taxon>
        <taxon>Fungi</taxon>
        <taxon>Dikarya</taxon>
        <taxon>Ascomycota</taxon>
        <taxon>Saccharomycotina</taxon>
        <taxon>Pichiomycetes</taxon>
        <taxon>Debaryomycetaceae</taxon>
        <taxon>Candida/Lodderomyces clade</taxon>
        <taxon>Candida</taxon>
    </lineage>
</organism>
<dbReference type="SMART" id="SM00320">
    <property type="entry name" value="WD40"/>
    <property type="match status" value="5"/>
</dbReference>
<evidence type="ECO:0000313" key="5">
    <source>
        <dbReference type="EMBL" id="CCG24133.1"/>
    </source>
</evidence>
<dbReference type="Proteomes" id="UP000005018">
    <property type="component" value="Chromosome 5"/>
</dbReference>
<evidence type="ECO:0000256" key="4">
    <source>
        <dbReference type="PROSITE-ProRule" id="PRU00221"/>
    </source>
</evidence>
<dbReference type="GO" id="GO:0006406">
    <property type="term" value="P:mRNA export from nucleus"/>
    <property type="evidence" value="ECO:0007669"/>
    <property type="project" value="InterPro"/>
</dbReference>
<name>H8X834_CANO9</name>
<feature type="repeat" description="WD" evidence="4">
    <location>
        <begin position="31"/>
        <end position="63"/>
    </location>
</feature>
<keyword evidence="1 4" id="KW-0853">WD repeat</keyword>
<reference evidence="5 6" key="1">
    <citation type="journal article" date="2012" name="PLoS ONE">
        <title>Sequence and analysis of the genome of the pathogenic yeast Candida orthopsilosis.</title>
        <authorList>
            <person name="Riccombeni A."/>
            <person name="Vidanes G."/>
            <person name="Proux-Wera E."/>
            <person name="Wolfe K.H."/>
            <person name="Butler G."/>
        </authorList>
    </citation>
    <scope>NUCLEOTIDE SEQUENCE [LARGE SCALE GENOMIC DNA]</scope>
    <source>
        <strain evidence="5 6">Co 90-125</strain>
    </source>
</reference>
<evidence type="ECO:0000313" key="6">
    <source>
        <dbReference type="Proteomes" id="UP000005018"/>
    </source>
</evidence>
<dbReference type="InterPro" id="IPR040132">
    <property type="entry name" value="Tex1/THOC3"/>
</dbReference>
<dbReference type="AlphaFoldDB" id="H8X834"/>
<dbReference type="HOGENOM" id="CLU_071878_0_0_1"/>
<dbReference type="PROSITE" id="PS50082">
    <property type="entry name" value="WD_REPEATS_2"/>
    <property type="match status" value="3"/>
</dbReference>
<accession>H8X834</accession>
<dbReference type="GeneID" id="14540784"/>
<dbReference type="eggNOG" id="KOG1407">
    <property type="taxonomic scope" value="Eukaryota"/>
</dbReference>
<dbReference type="RefSeq" id="XP_003870263.1">
    <property type="nucleotide sequence ID" value="XM_003870214.1"/>
</dbReference>
<protein>
    <submittedName>
        <fullName evidence="5">Tex1 protein</fullName>
    </submittedName>
</protein>
<dbReference type="Pfam" id="PF00400">
    <property type="entry name" value="WD40"/>
    <property type="match status" value="3"/>
</dbReference>
<dbReference type="PROSITE" id="PS50294">
    <property type="entry name" value="WD_REPEATS_REGION"/>
    <property type="match status" value="2"/>
</dbReference>
<sequence>MSQAETTIKHSRVYFQKLTPQVLRDKPLAGHTSSSSEVISISINNCGTRLVTSRTDKSLRIWKCLSDRMVDPTIVEDAHSKAVESISWDPNSEYNFATVGRDEYIKIWRGSTGTLENVIKTPLKSLKLIRYSIDGELMIVVDRESNVLCFAVNQNYKLVNEFKVSDYVYDLQWFNYGHEFFIIALHDGSLPIYKVIDSVDTAINIKLKATLTGHRSSATSIAISPRGRHFAIGASEGVVSIWDTKSMVNCRVITNIDEVVSSLDINRDGAYIAVSFDKDSNSIIYDLETGEELFQVPNSASGKMTFSSICWFPTKSAFAYSSDFGTTVTWMKKTDRDRSDINERGGGLGLNGPRRK</sequence>
<dbReference type="KEGG" id="cot:CORT_0E05480"/>
<dbReference type="InterPro" id="IPR036322">
    <property type="entry name" value="WD40_repeat_dom_sf"/>
</dbReference>
<gene>
    <name evidence="5" type="ORF">CORT_0E05480</name>
</gene>
<feature type="repeat" description="WD" evidence="4">
    <location>
        <begin position="76"/>
        <end position="118"/>
    </location>
</feature>
<dbReference type="InterPro" id="IPR001680">
    <property type="entry name" value="WD40_rpt"/>
</dbReference>